<name>A0ABN7XJ94_GIGMA</name>
<dbReference type="Proteomes" id="UP000789901">
    <property type="component" value="Unassembled WGS sequence"/>
</dbReference>
<dbReference type="EMBL" id="CAJVQB010143573">
    <property type="protein sequence ID" value="CAG8854886.1"/>
    <property type="molecule type" value="Genomic_DNA"/>
</dbReference>
<proteinExistence type="predicted"/>
<gene>
    <name evidence="1" type="ORF">GMARGA_LOCUS43707</name>
</gene>
<comment type="caution">
    <text evidence="1">The sequence shown here is derived from an EMBL/GenBank/DDBJ whole genome shotgun (WGS) entry which is preliminary data.</text>
</comment>
<reference evidence="1 2" key="1">
    <citation type="submission" date="2021-06" db="EMBL/GenBank/DDBJ databases">
        <authorList>
            <person name="Kallberg Y."/>
            <person name="Tangrot J."/>
            <person name="Rosling A."/>
        </authorList>
    </citation>
    <scope>NUCLEOTIDE SEQUENCE [LARGE SCALE GENOMIC DNA]</scope>
    <source>
        <strain evidence="1 2">120-4 pot B 10/14</strain>
    </source>
</reference>
<protein>
    <submittedName>
        <fullName evidence="1">33922_t:CDS:1</fullName>
    </submittedName>
</protein>
<evidence type="ECO:0000313" key="2">
    <source>
        <dbReference type="Proteomes" id="UP000789901"/>
    </source>
</evidence>
<accession>A0ABN7XJ94</accession>
<evidence type="ECO:0000313" key="1">
    <source>
        <dbReference type="EMBL" id="CAG8854886.1"/>
    </source>
</evidence>
<sequence length="73" mass="8994">REHWQKHVEKVTRFSSYLIKIDFSLESTDLDSNNDKHKNQELERSLLNWYKNQNFINTYRYINHIKEIIPGKE</sequence>
<feature type="non-terminal residue" evidence="1">
    <location>
        <position position="73"/>
    </location>
</feature>
<keyword evidence="2" id="KW-1185">Reference proteome</keyword>
<feature type="non-terminal residue" evidence="1">
    <location>
        <position position="1"/>
    </location>
</feature>
<organism evidence="1 2">
    <name type="scientific">Gigaspora margarita</name>
    <dbReference type="NCBI Taxonomy" id="4874"/>
    <lineage>
        <taxon>Eukaryota</taxon>
        <taxon>Fungi</taxon>
        <taxon>Fungi incertae sedis</taxon>
        <taxon>Mucoromycota</taxon>
        <taxon>Glomeromycotina</taxon>
        <taxon>Glomeromycetes</taxon>
        <taxon>Diversisporales</taxon>
        <taxon>Gigasporaceae</taxon>
        <taxon>Gigaspora</taxon>
    </lineage>
</organism>